<dbReference type="InterPro" id="IPR019572">
    <property type="entry name" value="UBA_E1_SCCH"/>
</dbReference>
<dbReference type="GO" id="GO:0004839">
    <property type="term" value="F:ubiquitin activating enzyme activity"/>
    <property type="evidence" value="ECO:0007669"/>
    <property type="project" value="TreeGrafter"/>
</dbReference>
<dbReference type="SUPFAM" id="SSF69572">
    <property type="entry name" value="Activating enzymes of the ubiquitin-like proteins"/>
    <property type="match status" value="3"/>
</dbReference>
<proteinExistence type="inferred from homology"/>
<organism evidence="5">
    <name type="scientific">Prasinoderma coloniale</name>
    <dbReference type="NCBI Taxonomy" id="156133"/>
    <lineage>
        <taxon>Eukaryota</taxon>
        <taxon>Viridiplantae</taxon>
        <taxon>Prasinodermophyta</taxon>
        <taxon>Prasinodermophyceae</taxon>
        <taxon>Prasinodermales</taxon>
        <taxon>Prasinodermaceae</taxon>
        <taxon>Prasinoderma</taxon>
    </lineage>
</organism>
<dbReference type="Gene3D" id="3.40.50.12550">
    <property type="entry name" value="Ubiquitin-activating enzyme E1, inactive adenylation domain, subdomain 2"/>
    <property type="match status" value="1"/>
</dbReference>
<protein>
    <recommendedName>
        <fullName evidence="4">Ubiquitin-activating enzyme E1 C-terminal domain-containing protein</fullName>
    </recommendedName>
</protein>
<dbReference type="GO" id="GO:0005737">
    <property type="term" value="C:cytoplasm"/>
    <property type="evidence" value="ECO:0007669"/>
    <property type="project" value="TreeGrafter"/>
</dbReference>
<comment type="similarity">
    <text evidence="2">Belongs to the ubiquitin-activating E1 family.</text>
</comment>
<dbReference type="Gene3D" id="1.10.10.2660">
    <property type="entry name" value="Ubiquitin-activating enzyme E1, SCCH domain"/>
    <property type="match status" value="1"/>
</dbReference>
<evidence type="ECO:0000313" key="5">
    <source>
        <dbReference type="EMBL" id="CAD8250475.1"/>
    </source>
</evidence>
<dbReference type="InterPro" id="IPR045886">
    <property type="entry name" value="ThiF/MoeB/HesA"/>
</dbReference>
<dbReference type="UniPathway" id="UPA00143"/>
<dbReference type="EMBL" id="HBDZ01015541">
    <property type="protein sequence ID" value="CAD8250475.1"/>
    <property type="molecule type" value="Transcribed_RNA"/>
</dbReference>
<feature type="domain" description="Ubiquitin-activating enzyme E1 C-terminal" evidence="4">
    <location>
        <begin position="987"/>
        <end position="1116"/>
    </location>
</feature>
<evidence type="ECO:0000256" key="2">
    <source>
        <dbReference type="ARBA" id="ARBA00005673"/>
    </source>
</evidence>
<dbReference type="GO" id="GO:0005634">
    <property type="term" value="C:nucleus"/>
    <property type="evidence" value="ECO:0007669"/>
    <property type="project" value="TreeGrafter"/>
</dbReference>
<dbReference type="AlphaFoldDB" id="A0A7R9Y8X3"/>
<dbReference type="Gene3D" id="3.40.50.720">
    <property type="entry name" value="NAD(P)-binding Rossmann-like Domain"/>
    <property type="match status" value="2"/>
</dbReference>
<dbReference type="Pfam" id="PF00899">
    <property type="entry name" value="ThiF"/>
    <property type="match status" value="1"/>
</dbReference>
<dbReference type="Pfam" id="PF10585">
    <property type="entry name" value="UBA_E1_SCCH"/>
    <property type="match status" value="1"/>
</dbReference>
<evidence type="ECO:0000259" key="4">
    <source>
        <dbReference type="SMART" id="SM00985"/>
    </source>
</evidence>
<gene>
    <name evidence="5" type="ORF">PCOL08062_LOCUS12007</name>
</gene>
<dbReference type="GO" id="GO:0006511">
    <property type="term" value="P:ubiquitin-dependent protein catabolic process"/>
    <property type="evidence" value="ECO:0007669"/>
    <property type="project" value="TreeGrafter"/>
</dbReference>
<accession>A0A7R9Y8X3</accession>
<dbReference type="InterPro" id="IPR000594">
    <property type="entry name" value="ThiF_NAD_FAD-bd"/>
</dbReference>
<dbReference type="InterPro" id="IPR018965">
    <property type="entry name" value="Ub-activating_enz_E1_C"/>
</dbReference>
<dbReference type="PANTHER" id="PTHR10953">
    <property type="entry name" value="UBIQUITIN-ACTIVATING ENZYME E1"/>
    <property type="match status" value="1"/>
</dbReference>
<name>A0A7R9Y8X3_9VIRI</name>
<sequence length="1124" mass="113677">MASPMVVDCEAGGDGAVDGGGASDVPLAHARIALALGQAAPLAARRAAVLVLGAGEATGAEAATALVLSGVGRVALSFNGRPRACTLLSRRADADGDAVAAYVARLAVLDPTCTIDVLSGDPGQQGAERMEAVGLTSDMLAGIDVVVACDDTGAALGDTGRARASICRTHGVPYVAACARGALCAVFADFGARFQYERPAIASHGDASASARMSVVESIHATPDTGGAAAGGSVTLTVTIADEGGHGLEDGDLAEFVACESASVDAEGANAAEAAGTDGESLELGAALNAAGPLPCTVTGRATLLVQCEGGCGVAAAAAAGTQAYVSGSGYLRQVRGNVCGSHVSLDEALAPGRLGDLSTDADREVIAVLRHCARGGNPLELARTHASAGCEGGDGAGGSSPGIAALAACAACAMENNGAGYALPPVATVAGAVAAAEAVKAVTRVHQPLHQWFTYHAAELLSEVGHAPQSAEQEPSPQPIHPALAAQDALLGGGTRAALASARVVVAGAAAVGCEVIKNLALLGVGADGARGGDLTIVDGDDADECNLSRQVLHAIGDQSVTRAAAAVEAVRSIGPCAPLHSAHAVDASLSASGGASSGDLRAVRLAMATKGAVLASCAEGAAARLAADALCLGQSRNLVDVGVNGALGSVTSAVPFESEPYSASTDPPERRAQPQLCVLNNFPYLPAHASVWARERFEDIFVGRPRAVNEYLSHGRDEFVAAVRGRNGAEAAEGALRGVRDSLGRSRPRSLEECAAWAAALFEELFEAPVNALLSKFGPDSLTTEGLPFWAGVKRCPTPLALDANDELHARFVRAAANLRAHVYGLHGTAGEEAVRGALRGSSADGDMGAPASETLPLSASASSMAIEDGPDAEVAGTKAADTVEARIAALLEELPSPGELVGFRLKPLSLARARGGARWHVDFLQACAALRARNHRIPPPTRAEVLRDAAGVAPALPPATSLIAALGTVEILKAILGARLAVRRDSFANTALPSLVCCVPRRVAGTAVATAKGTQVFSVWDKLEVDLRACDATLGAMIATFEEKYGIEVSMVSYGSSLLFMDFMAPPKLKERKATHLLELLATIAKTALPPDATSLELSLSCTDANDDDVDGLGGVRVLLR</sequence>
<dbReference type="PANTHER" id="PTHR10953:SF246">
    <property type="entry name" value="UBIQUITIN ACTIVATING ENZYME"/>
    <property type="match status" value="1"/>
</dbReference>
<dbReference type="Pfam" id="PF09358">
    <property type="entry name" value="E1_UFD"/>
    <property type="match status" value="1"/>
</dbReference>
<dbReference type="Gene3D" id="3.10.290.60">
    <property type="entry name" value="Ubiquitin-activating enzyme E1, UFD domain"/>
    <property type="match status" value="1"/>
</dbReference>
<dbReference type="SMART" id="SM00985">
    <property type="entry name" value="UBA_e1_C"/>
    <property type="match status" value="1"/>
</dbReference>
<evidence type="ECO:0000256" key="3">
    <source>
        <dbReference type="ARBA" id="ARBA00022598"/>
    </source>
</evidence>
<reference evidence="5" key="1">
    <citation type="submission" date="2021-01" db="EMBL/GenBank/DDBJ databases">
        <authorList>
            <person name="Corre E."/>
            <person name="Pelletier E."/>
            <person name="Niang G."/>
            <person name="Scheremetjew M."/>
            <person name="Finn R."/>
            <person name="Kale V."/>
            <person name="Holt S."/>
            <person name="Cochrane G."/>
            <person name="Meng A."/>
            <person name="Brown T."/>
            <person name="Cohen L."/>
        </authorList>
    </citation>
    <scope>NUCLEOTIDE SEQUENCE</scope>
    <source>
        <strain evidence="5">CCMP1413</strain>
    </source>
</reference>
<dbReference type="InterPro" id="IPR038252">
    <property type="entry name" value="UBA_E1_C_sf"/>
</dbReference>
<evidence type="ECO:0000256" key="1">
    <source>
        <dbReference type="ARBA" id="ARBA00004906"/>
    </source>
</evidence>
<dbReference type="GO" id="GO:0006974">
    <property type="term" value="P:DNA damage response"/>
    <property type="evidence" value="ECO:0007669"/>
    <property type="project" value="TreeGrafter"/>
</dbReference>
<comment type="pathway">
    <text evidence="1">Protein modification; protein ubiquitination.</text>
</comment>
<dbReference type="InterPro" id="IPR042063">
    <property type="entry name" value="Ubi_acti_E1_SCCH"/>
</dbReference>
<keyword evidence="3" id="KW-0436">Ligase</keyword>
<dbReference type="InterPro" id="IPR035985">
    <property type="entry name" value="Ubiquitin-activating_enz"/>
</dbReference>